<dbReference type="AlphaFoldDB" id="A0A0F5YE45"/>
<dbReference type="EMBL" id="LATL02000095">
    <property type="protein sequence ID" value="KKD37126.1"/>
    <property type="molecule type" value="Genomic_DNA"/>
</dbReference>
<sequence>MSKNLVTAGIIVPAKWPLARVWLEVSALLGIAPRQIEHLEMWQHQIWVKIIGSGAIFVSYRCLPLWIEQGLEAISQCRDRDRLNQLGEIFSREVQRYGSQYNCTAVEQWRSAWGEKAKQLKIDEERLKPLRERQQACLQWQEGWRQVLRYCGSVESLEGLAPEIKVQTQQFEDLPESKTVMELWHQRWKEITHASA</sequence>
<dbReference type="Proteomes" id="UP000033607">
    <property type="component" value="Unassembled WGS sequence"/>
</dbReference>
<evidence type="ECO:0000313" key="2">
    <source>
        <dbReference type="EMBL" id="KMW70546.1"/>
    </source>
</evidence>
<comment type="caution">
    <text evidence="1">The sequence shown here is derived from an EMBL/GenBank/DDBJ whole genome shotgun (WGS) entry which is preliminary data.</text>
</comment>
<dbReference type="RefSeq" id="WP_046279574.1">
    <property type="nucleotide sequence ID" value="NZ_LATL02000095.1"/>
</dbReference>
<evidence type="ECO:0000313" key="3">
    <source>
        <dbReference type="Proteomes" id="UP000033607"/>
    </source>
</evidence>
<gene>
    <name evidence="1" type="ORF">WN50_16050</name>
    <name evidence="2" type="ORF">WN50_34430</name>
</gene>
<organism evidence="1 3">
    <name type="scientific">Limnoraphis robusta CS-951</name>
    <dbReference type="NCBI Taxonomy" id="1637645"/>
    <lineage>
        <taxon>Bacteria</taxon>
        <taxon>Bacillati</taxon>
        <taxon>Cyanobacteriota</taxon>
        <taxon>Cyanophyceae</taxon>
        <taxon>Oscillatoriophycideae</taxon>
        <taxon>Oscillatoriales</taxon>
        <taxon>Sirenicapillariaceae</taxon>
        <taxon>Limnoraphis</taxon>
    </lineage>
</organism>
<dbReference type="EMBL" id="LATL02000132">
    <property type="protein sequence ID" value="KMW70546.1"/>
    <property type="molecule type" value="Genomic_DNA"/>
</dbReference>
<dbReference type="PATRIC" id="fig|1637645.4.peg.1956"/>
<protein>
    <submittedName>
        <fullName evidence="1">Uncharacterized protein</fullName>
    </submittedName>
</protein>
<accession>A0A0F5YE45</accession>
<dbReference type="OrthoDB" id="453653at2"/>
<name>A0A0F5YE45_9CYAN</name>
<evidence type="ECO:0000313" key="1">
    <source>
        <dbReference type="EMBL" id="KKD37126.1"/>
    </source>
</evidence>
<proteinExistence type="predicted"/>
<reference evidence="1 3" key="1">
    <citation type="submission" date="2015-06" db="EMBL/GenBank/DDBJ databases">
        <title>Draft genome assembly of filamentous brackish cyanobacterium Limnoraphis robusta strain CS-951.</title>
        <authorList>
            <person name="Willis A."/>
            <person name="Parks M."/>
            <person name="Burford M.A."/>
        </authorList>
    </citation>
    <scope>NUCLEOTIDE SEQUENCE [LARGE SCALE GENOMIC DNA]</scope>
    <source>
        <strain evidence="1 3">CS-951</strain>
    </source>
</reference>